<reference evidence="13" key="3">
    <citation type="submission" date="2025-09" db="UniProtKB">
        <authorList>
            <consortium name="Ensembl"/>
        </authorList>
    </citation>
    <scope>IDENTIFICATION</scope>
</reference>
<keyword evidence="14" id="KW-1185">Reference proteome</keyword>
<dbReference type="InterPro" id="IPR009030">
    <property type="entry name" value="Growth_fac_rcpt_cys_sf"/>
</dbReference>
<proteinExistence type="inferred from homology"/>
<keyword evidence="5" id="KW-0358">Heparin-binding</keyword>
<dbReference type="GO" id="GO:0016055">
    <property type="term" value="P:Wnt signaling pathway"/>
    <property type="evidence" value="ECO:0007669"/>
    <property type="project" value="UniProtKB-KW"/>
</dbReference>
<comment type="subcellular location">
    <subcellularLocation>
        <location evidence="1">Secreted</location>
    </subcellularLocation>
</comment>
<dbReference type="Proteomes" id="UP000001646">
    <property type="component" value="Unplaced"/>
</dbReference>
<dbReference type="GO" id="GO:0001664">
    <property type="term" value="F:G protein-coupled receptor binding"/>
    <property type="evidence" value="ECO:0007669"/>
    <property type="project" value="Ensembl"/>
</dbReference>
<dbReference type="GeneID" id="100554905"/>
<evidence type="ECO:0000256" key="1">
    <source>
        <dbReference type="ARBA" id="ARBA00004613"/>
    </source>
</evidence>
<feature type="compositionally biased region" description="Polar residues" evidence="11">
    <location>
        <begin position="287"/>
        <end position="301"/>
    </location>
</feature>
<keyword evidence="10" id="KW-0325">Glycoprotein</keyword>
<dbReference type="eggNOG" id="KOG3525">
    <property type="taxonomic scope" value="Eukaryota"/>
</dbReference>
<gene>
    <name evidence="13" type="primary">RSPO1</name>
</gene>
<name>H9GP38_ANOCA</name>
<feature type="region of interest" description="Disordered" evidence="11">
    <location>
        <begin position="248"/>
        <end position="301"/>
    </location>
</feature>
<dbReference type="STRING" id="28377.ENSACAP00000016945"/>
<evidence type="ECO:0000256" key="11">
    <source>
        <dbReference type="SAM" id="MobiDB-lite"/>
    </source>
</evidence>
<organism evidence="13 14">
    <name type="scientific">Anolis carolinensis</name>
    <name type="common">Green anole</name>
    <name type="synonym">American chameleon</name>
    <dbReference type="NCBI Taxonomy" id="28377"/>
    <lineage>
        <taxon>Eukaryota</taxon>
        <taxon>Metazoa</taxon>
        <taxon>Chordata</taxon>
        <taxon>Craniata</taxon>
        <taxon>Vertebrata</taxon>
        <taxon>Euteleostomi</taxon>
        <taxon>Lepidosauria</taxon>
        <taxon>Squamata</taxon>
        <taxon>Bifurcata</taxon>
        <taxon>Unidentata</taxon>
        <taxon>Episquamata</taxon>
        <taxon>Toxicofera</taxon>
        <taxon>Iguania</taxon>
        <taxon>Dactyloidae</taxon>
        <taxon>Anolis</taxon>
    </lineage>
</organism>
<evidence type="ECO:0000256" key="10">
    <source>
        <dbReference type="ARBA" id="ARBA00023180"/>
    </source>
</evidence>
<dbReference type="Gene3D" id="2.10.220.10">
    <property type="entry name" value="Hormone Receptor, Insulin-like Growth Factor Receptor 1, Chain A, domain 2"/>
    <property type="match status" value="1"/>
</dbReference>
<dbReference type="PROSITE" id="PS50092">
    <property type="entry name" value="TSP1"/>
    <property type="match status" value="1"/>
</dbReference>
<dbReference type="FunCoup" id="H9GP38">
    <property type="interactions" value="52"/>
</dbReference>
<evidence type="ECO:0000256" key="3">
    <source>
        <dbReference type="ARBA" id="ARBA00022525"/>
    </source>
</evidence>
<keyword evidence="3" id="KW-0964">Secreted</keyword>
<dbReference type="InParanoid" id="H9GP38"/>
<dbReference type="InterPro" id="IPR043601">
    <property type="entry name" value="Rspo_Fu-CRD_dom"/>
</dbReference>
<protein>
    <submittedName>
        <fullName evidence="13">R-spondin 1</fullName>
    </submittedName>
</protein>
<dbReference type="SMART" id="SM00261">
    <property type="entry name" value="FU"/>
    <property type="match status" value="2"/>
</dbReference>
<feature type="compositionally biased region" description="Basic and acidic residues" evidence="11">
    <location>
        <begin position="255"/>
        <end position="279"/>
    </location>
</feature>
<dbReference type="GeneTree" id="ENSGT00940000158871"/>
<dbReference type="InterPro" id="IPR006212">
    <property type="entry name" value="Furin_repeat"/>
</dbReference>
<reference evidence="13" key="2">
    <citation type="submission" date="2025-08" db="UniProtKB">
        <authorList>
            <consortium name="Ensembl"/>
        </authorList>
    </citation>
    <scope>IDENTIFICATION</scope>
</reference>
<feature type="domain" description="R-spondin Fu-CRD" evidence="12">
    <location>
        <begin position="88"/>
        <end position="187"/>
    </location>
</feature>
<keyword evidence="6" id="KW-0879">Wnt signaling pathway</keyword>
<evidence type="ECO:0000256" key="5">
    <source>
        <dbReference type="ARBA" id="ARBA00022674"/>
    </source>
</evidence>
<keyword evidence="8" id="KW-0677">Repeat</keyword>
<dbReference type="AlphaFoldDB" id="H9GP38"/>
<dbReference type="Gene3D" id="2.20.100.10">
    <property type="entry name" value="Thrombospondin type-1 (TSP1) repeat"/>
    <property type="match status" value="1"/>
</dbReference>
<evidence type="ECO:0000256" key="4">
    <source>
        <dbReference type="ARBA" id="ARBA00022606"/>
    </source>
</evidence>
<dbReference type="RefSeq" id="XP_008118101.1">
    <property type="nucleotide sequence ID" value="XM_008119894.3"/>
</dbReference>
<dbReference type="GO" id="GO:0090263">
    <property type="term" value="P:positive regulation of canonical Wnt signaling pathway"/>
    <property type="evidence" value="ECO:0000318"/>
    <property type="project" value="GO_Central"/>
</dbReference>
<dbReference type="Ensembl" id="ENSACAT00000017280.4">
    <property type="protein sequence ID" value="ENSACAP00000016945.3"/>
    <property type="gene ID" value="ENSACAG00000017216.4"/>
</dbReference>
<dbReference type="CTD" id="284654"/>
<dbReference type="RefSeq" id="XP_062818583.1">
    <property type="nucleotide sequence ID" value="XM_062962513.1"/>
</dbReference>
<evidence type="ECO:0000256" key="2">
    <source>
        <dbReference type="ARBA" id="ARBA00007308"/>
    </source>
</evidence>
<keyword evidence="7" id="KW-0732">Signal</keyword>
<dbReference type="InterPro" id="IPR036383">
    <property type="entry name" value="TSP1_rpt_sf"/>
</dbReference>
<accession>H9GP38</accession>
<evidence type="ECO:0000313" key="14">
    <source>
        <dbReference type="Proteomes" id="UP000001646"/>
    </source>
</evidence>
<dbReference type="PANTHER" id="PTHR46987:SF5">
    <property type="entry name" value="R-SPONDIN-1"/>
    <property type="match status" value="1"/>
</dbReference>
<comment type="similarity">
    <text evidence="2">Belongs to the R-spondin family.</text>
</comment>
<dbReference type="Pfam" id="PF15913">
    <property type="entry name" value="Furin-like_2"/>
    <property type="match status" value="1"/>
</dbReference>
<evidence type="ECO:0000256" key="6">
    <source>
        <dbReference type="ARBA" id="ARBA00022687"/>
    </source>
</evidence>
<evidence type="ECO:0000256" key="7">
    <source>
        <dbReference type="ARBA" id="ARBA00022729"/>
    </source>
</evidence>
<evidence type="ECO:0000256" key="9">
    <source>
        <dbReference type="ARBA" id="ARBA00023157"/>
    </source>
</evidence>
<dbReference type="GO" id="GO:0005102">
    <property type="term" value="F:signaling receptor binding"/>
    <property type="evidence" value="ECO:0000318"/>
    <property type="project" value="GO_Central"/>
</dbReference>
<dbReference type="FunFam" id="2.10.220.10:FF:000003">
    <property type="entry name" value="R-spondin 3"/>
    <property type="match status" value="1"/>
</dbReference>
<evidence type="ECO:0000256" key="8">
    <source>
        <dbReference type="ARBA" id="ARBA00022737"/>
    </source>
</evidence>
<dbReference type="SUPFAM" id="SSF57184">
    <property type="entry name" value="Growth factor receptor domain"/>
    <property type="match status" value="1"/>
</dbReference>
<dbReference type="PANTHER" id="PTHR46987">
    <property type="entry name" value="NEUROHYPOPHYSIAL HORMONES, N-TERMINAL DOMAIN CONTAINING PROTEIN"/>
    <property type="match status" value="1"/>
</dbReference>
<dbReference type="HOGENOM" id="CLU_064219_0_1_1"/>
<dbReference type="RefSeq" id="XP_062818582.1">
    <property type="nucleotide sequence ID" value="XM_062962512.1"/>
</dbReference>
<dbReference type="OrthoDB" id="10257656at2759"/>
<dbReference type="GO" id="GO:0002090">
    <property type="term" value="P:regulation of receptor internalization"/>
    <property type="evidence" value="ECO:0007669"/>
    <property type="project" value="Ensembl"/>
</dbReference>
<dbReference type="InterPro" id="IPR000884">
    <property type="entry name" value="TSP1_rpt"/>
</dbReference>
<sequence>MQTYGPSPAPVALGGRKEGVLGRILPSALPPRAPGGWDVTMQLGPLLLCAVVVFLSRVDLAKNSSSSRAPKGKRQRRISAEMSQGCDKGCDLCSEFNGCLRCCPRLFILLERNDIRQTGICLQSCPSGYFGLRNPDMNKCIKCKIENCEECFSRNFCTKCKEGFHLHKGRCYNCTKDFSAANSTVECNSPAQCEMSEWGPWGPCLKKQKVCGFRKGKEERSRRILQAPSGEESVCPAVTNSRRCTVQRNPCPEGQKNKKDGQGLARKDRGRKEGKESRMGARRRKGQQFQGGTPSTTSPPQ</sequence>
<evidence type="ECO:0000313" key="13">
    <source>
        <dbReference type="Ensembl" id="ENSACAP00000016945.3"/>
    </source>
</evidence>
<keyword evidence="4" id="KW-0716">Sensory transduction</keyword>
<dbReference type="InterPro" id="IPR051514">
    <property type="entry name" value="R-spondin"/>
</dbReference>
<dbReference type="GO" id="GO:0005615">
    <property type="term" value="C:extracellular space"/>
    <property type="evidence" value="ECO:0000318"/>
    <property type="project" value="GO_Central"/>
</dbReference>
<reference evidence="13" key="1">
    <citation type="submission" date="2009-12" db="EMBL/GenBank/DDBJ databases">
        <title>The Genome Sequence of Anolis carolinensis (Green Anole Lizard).</title>
        <authorList>
            <consortium name="The Genome Sequencing Platform"/>
            <person name="Di Palma F."/>
            <person name="Alfoldi J."/>
            <person name="Heiman D."/>
            <person name="Young S."/>
            <person name="Grabherr M."/>
            <person name="Johnson J."/>
            <person name="Lander E.S."/>
            <person name="Lindblad-Toh K."/>
        </authorList>
    </citation>
    <scope>NUCLEOTIDE SEQUENCE [LARGE SCALE GENOMIC DNA]</scope>
    <source>
        <strain evidence="13">JBL SC #1</strain>
    </source>
</reference>
<dbReference type="GO" id="GO:0008201">
    <property type="term" value="F:heparin binding"/>
    <property type="evidence" value="ECO:0007669"/>
    <property type="project" value="UniProtKB-KW"/>
</dbReference>
<keyword evidence="9" id="KW-1015">Disulfide bond</keyword>
<dbReference type="Bgee" id="ENSACAG00000017216">
    <property type="expression patterns" value="Expressed in skeletal muscle tissue and 10 other cell types or tissues"/>
</dbReference>
<dbReference type="KEGG" id="acs:100554905"/>
<evidence type="ECO:0000259" key="12">
    <source>
        <dbReference type="Pfam" id="PF15913"/>
    </source>
</evidence>